<gene>
    <name evidence="2" type="ORF">QLH32_17615</name>
</gene>
<evidence type="ECO:0000313" key="3">
    <source>
        <dbReference type="Proteomes" id="UP001229836"/>
    </source>
</evidence>
<organism evidence="2 3">
    <name type="scientific">Acinetobacter corruptisaponis</name>
    <dbReference type="NCBI Taxonomy" id="3045147"/>
    <lineage>
        <taxon>Bacteria</taxon>
        <taxon>Pseudomonadati</taxon>
        <taxon>Pseudomonadota</taxon>
        <taxon>Gammaproteobacteria</taxon>
        <taxon>Moraxellales</taxon>
        <taxon>Moraxellaceae</taxon>
        <taxon>Acinetobacter</taxon>
    </lineage>
</organism>
<sequence length="387" mass="44757">MKPLTQNDFVEKAIKIHGDKYDYSDTLYISSKQKIKIICKTHGLFEQTPNSHLGGQGCAKCSEKQKWELENLIIEFNKIHNNKYEYSNIKEYKNNKQKLNILCKTHGVFKQSTNTHLSGIGCPKCGLLKRAFSQKKKNTDAIECFISVHGDKYLYDQVDYKGKNKEVIIGCKIHGYFYQNANNHQQGAGCPSCGNQNKAKSHRIPKVELLNRLNILHGDRLFFDINQYRNQNSFIEVICYEHGKYKQKIGNLLAGHGCPKCGLLSPLIRKDYLKICNKYDGMSHIYLIRCLKDEEEFFKVGIARSGVADRYKDKNKFPYDYEILYEIKGEAGYIWDLEKQIHKLLKEFHYTPKLYFKGCVNECFSKIPAPICKLFKKVDSVQIGLLA</sequence>
<feature type="domain" description="Bacteriophage T5 Orf172 DNA-binding" evidence="1">
    <location>
        <begin position="284"/>
        <end position="353"/>
    </location>
</feature>
<accession>A0ABY8S5L6</accession>
<name>A0ABY8S5L6_9GAMM</name>
<proteinExistence type="predicted"/>
<dbReference type="Proteomes" id="UP001229836">
    <property type="component" value="Chromosome"/>
</dbReference>
<reference evidence="2 3" key="1">
    <citation type="submission" date="2023-05" db="EMBL/GenBank/DDBJ databases">
        <title>The complete genome of Acinetobacter sp. nov KCTC 92772.</title>
        <authorList>
            <person name="Zhou G."/>
        </authorList>
    </citation>
    <scope>NUCLEOTIDE SEQUENCE [LARGE SCALE GENOMIC DNA]</scope>
    <source>
        <strain evidence="2 3">KCTC 92772</strain>
    </source>
</reference>
<dbReference type="EMBL" id="CP125669">
    <property type="protein sequence ID" value="WHP05797.1"/>
    <property type="molecule type" value="Genomic_DNA"/>
</dbReference>
<dbReference type="InterPro" id="IPR018306">
    <property type="entry name" value="Phage_T5_Orf172_DNA-bd"/>
</dbReference>
<dbReference type="RefSeq" id="WP_283267340.1">
    <property type="nucleotide sequence ID" value="NZ_CP125669.1"/>
</dbReference>
<protein>
    <recommendedName>
        <fullName evidence="1">Bacteriophage T5 Orf172 DNA-binding domain-containing protein</fullName>
    </recommendedName>
</protein>
<evidence type="ECO:0000313" key="2">
    <source>
        <dbReference type="EMBL" id="WHP05797.1"/>
    </source>
</evidence>
<evidence type="ECO:0000259" key="1">
    <source>
        <dbReference type="Pfam" id="PF10544"/>
    </source>
</evidence>
<keyword evidence="3" id="KW-1185">Reference proteome</keyword>
<dbReference type="Pfam" id="PF10544">
    <property type="entry name" value="T5orf172"/>
    <property type="match status" value="1"/>
</dbReference>